<dbReference type="AlphaFoldDB" id="A0AAP0JPX8"/>
<evidence type="ECO:0000256" key="1">
    <source>
        <dbReference type="SAM" id="MobiDB-lite"/>
    </source>
</evidence>
<reference evidence="2 3" key="1">
    <citation type="submission" date="2024-01" db="EMBL/GenBank/DDBJ databases">
        <title>Genome assemblies of Stephania.</title>
        <authorList>
            <person name="Yang L."/>
        </authorList>
    </citation>
    <scope>NUCLEOTIDE SEQUENCE [LARGE SCALE GENOMIC DNA]</scope>
    <source>
        <strain evidence="2">QJT</strain>
        <tissue evidence="2">Leaf</tissue>
    </source>
</reference>
<keyword evidence="3" id="KW-1185">Reference proteome</keyword>
<organism evidence="2 3">
    <name type="scientific">Stephania japonica</name>
    <dbReference type="NCBI Taxonomy" id="461633"/>
    <lineage>
        <taxon>Eukaryota</taxon>
        <taxon>Viridiplantae</taxon>
        <taxon>Streptophyta</taxon>
        <taxon>Embryophyta</taxon>
        <taxon>Tracheophyta</taxon>
        <taxon>Spermatophyta</taxon>
        <taxon>Magnoliopsida</taxon>
        <taxon>Ranunculales</taxon>
        <taxon>Menispermaceae</taxon>
        <taxon>Menispermoideae</taxon>
        <taxon>Cissampelideae</taxon>
        <taxon>Stephania</taxon>
    </lineage>
</organism>
<protein>
    <submittedName>
        <fullName evidence="2">Uncharacterized protein</fullName>
    </submittedName>
</protein>
<dbReference type="Proteomes" id="UP001417504">
    <property type="component" value="Unassembled WGS sequence"/>
</dbReference>
<proteinExistence type="predicted"/>
<evidence type="ECO:0000313" key="2">
    <source>
        <dbReference type="EMBL" id="KAK9137641.1"/>
    </source>
</evidence>
<gene>
    <name evidence="2" type="ORF">Sjap_008235</name>
</gene>
<evidence type="ECO:0000313" key="3">
    <source>
        <dbReference type="Proteomes" id="UP001417504"/>
    </source>
</evidence>
<dbReference type="EMBL" id="JBBNAE010000003">
    <property type="protein sequence ID" value="KAK9137641.1"/>
    <property type="molecule type" value="Genomic_DNA"/>
</dbReference>
<name>A0AAP0JPX8_9MAGN</name>
<accession>A0AAP0JPX8</accession>
<feature type="region of interest" description="Disordered" evidence="1">
    <location>
        <begin position="1"/>
        <end position="22"/>
    </location>
</feature>
<sequence>MATTAHERIVEKIGPMRRKQNGGDNFRTEDLAVTCIAIFSPFGEHVESIDHVLRDCSRAMAICLLRFGLKPTYNRWKCMGVSYGRSCKIVRELLGVRMARGPNNSA</sequence>
<comment type="caution">
    <text evidence="2">The sequence shown here is derived from an EMBL/GenBank/DDBJ whole genome shotgun (WGS) entry which is preliminary data.</text>
</comment>
<feature type="compositionally biased region" description="Basic and acidic residues" evidence="1">
    <location>
        <begin position="1"/>
        <end position="11"/>
    </location>
</feature>